<name>A0A5B0KXF0_9PROT</name>
<sequence length="38" mass="4528">MIYNAENPQIIRTRSDKIRRTVRIIKNHIMVCSFDTGH</sequence>
<dbReference type="AlphaFoldDB" id="A0A5B0KXF0"/>
<gene>
    <name evidence="1" type="ORF">FH063_004521</name>
</gene>
<organism evidence="1 2">
    <name type="scientific">Azospirillum argentinense</name>
    <dbReference type="NCBI Taxonomy" id="2970906"/>
    <lineage>
        <taxon>Bacteria</taxon>
        <taxon>Pseudomonadati</taxon>
        <taxon>Pseudomonadota</taxon>
        <taxon>Alphaproteobacteria</taxon>
        <taxon>Rhodospirillales</taxon>
        <taxon>Azospirillaceae</taxon>
        <taxon>Azospirillum</taxon>
    </lineage>
</organism>
<evidence type="ECO:0000313" key="1">
    <source>
        <dbReference type="EMBL" id="KAA1056373.1"/>
    </source>
</evidence>
<evidence type="ECO:0000313" key="2">
    <source>
        <dbReference type="Proteomes" id="UP000325333"/>
    </source>
</evidence>
<protein>
    <submittedName>
        <fullName evidence="1">Uncharacterized protein</fullName>
    </submittedName>
</protein>
<dbReference type="Proteomes" id="UP000325333">
    <property type="component" value="Unassembled WGS sequence"/>
</dbReference>
<comment type="caution">
    <text evidence="1">The sequence shown here is derived from an EMBL/GenBank/DDBJ whole genome shotgun (WGS) entry which is preliminary data.</text>
</comment>
<proteinExistence type="predicted"/>
<accession>A0A5B0KXF0</accession>
<dbReference type="EMBL" id="VEWN01000004">
    <property type="protein sequence ID" value="KAA1056373.1"/>
    <property type="molecule type" value="Genomic_DNA"/>
</dbReference>
<reference evidence="1 2" key="1">
    <citation type="submission" date="2019-07" db="EMBL/GenBank/DDBJ databases">
        <title>Genome sequencing of the stress-tolerant strain Azospirillum brasilense Az19.</title>
        <authorList>
            <person name="Maroniche G.A."/>
            <person name="Garcia J.E."/>
            <person name="Pagnussat L."/>
            <person name="Amenta M."/>
            <person name="Creus C.M."/>
        </authorList>
    </citation>
    <scope>NUCLEOTIDE SEQUENCE [LARGE SCALE GENOMIC DNA]</scope>
    <source>
        <strain evidence="1 2">Az19</strain>
    </source>
</reference>